<keyword evidence="2" id="KW-1185">Reference proteome</keyword>
<reference evidence="2" key="1">
    <citation type="submission" date="2016-10" db="EMBL/GenBank/DDBJ databases">
        <authorList>
            <person name="Varghese N."/>
            <person name="Submissions S."/>
        </authorList>
    </citation>
    <scope>NUCLEOTIDE SEQUENCE [LARGE SCALE GENOMIC DNA]</scope>
    <source>
        <strain evidence="2">IBRC-M 10760</strain>
    </source>
</reference>
<dbReference type="AlphaFoldDB" id="A0A1G7SP97"/>
<evidence type="ECO:0000313" key="1">
    <source>
        <dbReference type="EMBL" id="SDG24664.1"/>
    </source>
</evidence>
<dbReference type="Proteomes" id="UP000199076">
    <property type="component" value="Unassembled WGS sequence"/>
</dbReference>
<gene>
    <name evidence="1" type="ORF">SAMN05216218_11950</name>
</gene>
<sequence length="34" mass="3927">MFERDDTPATVRSQWELGSDDTARCRDLEVTVRA</sequence>
<proteinExistence type="predicted"/>
<dbReference type="STRING" id="660518.SAMN05216218_11950"/>
<protein>
    <submittedName>
        <fullName evidence="1">Uncharacterized protein</fullName>
    </submittedName>
</protein>
<organism evidence="1 2">
    <name type="scientific">Halorientalis regularis</name>
    <dbReference type="NCBI Taxonomy" id="660518"/>
    <lineage>
        <taxon>Archaea</taxon>
        <taxon>Methanobacteriati</taxon>
        <taxon>Methanobacteriota</taxon>
        <taxon>Stenosarchaea group</taxon>
        <taxon>Halobacteria</taxon>
        <taxon>Halobacteriales</taxon>
        <taxon>Haloarculaceae</taxon>
        <taxon>Halorientalis</taxon>
    </lineage>
</organism>
<accession>A0A1G7SP97</accession>
<dbReference type="EMBL" id="FNBK01000019">
    <property type="protein sequence ID" value="SDG24664.1"/>
    <property type="molecule type" value="Genomic_DNA"/>
</dbReference>
<name>A0A1G7SP97_9EURY</name>
<evidence type="ECO:0000313" key="2">
    <source>
        <dbReference type="Proteomes" id="UP000199076"/>
    </source>
</evidence>